<dbReference type="InterPro" id="IPR006571">
    <property type="entry name" value="TLDc_dom"/>
</dbReference>
<dbReference type="Pfam" id="PF07534">
    <property type="entry name" value="TLD"/>
    <property type="match status" value="1"/>
</dbReference>
<comment type="caution">
    <text evidence="3">The sequence shown here is derived from an EMBL/GenBank/DDBJ whole genome shotgun (WGS) entry which is preliminary data.</text>
</comment>
<evidence type="ECO:0000259" key="2">
    <source>
        <dbReference type="Pfam" id="PF07534"/>
    </source>
</evidence>
<feature type="coiled-coil region" evidence="1">
    <location>
        <begin position="33"/>
        <end position="60"/>
    </location>
</feature>
<feature type="domain" description="TLDc" evidence="2">
    <location>
        <begin position="150"/>
        <end position="306"/>
    </location>
</feature>
<protein>
    <recommendedName>
        <fullName evidence="2">TLDc domain-containing protein</fullName>
    </recommendedName>
</protein>
<evidence type="ECO:0000256" key="1">
    <source>
        <dbReference type="SAM" id="Coils"/>
    </source>
</evidence>
<evidence type="ECO:0000313" key="3">
    <source>
        <dbReference type="EMBL" id="GAB1221000.1"/>
    </source>
</evidence>
<proteinExistence type="predicted"/>
<evidence type="ECO:0000313" key="4">
    <source>
        <dbReference type="Proteomes" id="UP001628156"/>
    </source>
</evidence>
<name>A0ABQ0DDR3_9EUKA</name>
<gene>
    <name evidence="3" type="ORF">ENUP19_0062G0002</name>
</gene>
<keyword evidence="4" id="KW-1185">Reference proteome</keyword>
<reference evidence="3 4" key="1">
    <citation type="journal article" date="2019" name="PLoS Negl. Trop. Dis.">
        <title>Whole genome sequencing of Entamoeba nuttalli reveals mammalian host-related molecular signatures and a novel octapeptide-repeat surface protein.</title>
        <authorList>
            <person name="Tanaka M."/>
            <person name="Makiuchi T."/>
            <person name="Komiyama T."/>
            <person name="Shiina T."/>
            <person name="Osaki K."/>
            <person name="Tachibana H."/>
        </authorList>
    </citation>
    <scope>NUCLEOTIDE SEQUENCE [LARGE SCALE GENOMIC DNA]</scope>
    <source>
        <strain evidence="3 4">P19-061405</strain>
    </source>
</reference>
<accession>A0ABQ0DDR3</accession>
<sequence length="321" mass="38236">MNDIEMSEIMLYLKDENVEKMKNHINKLEKMTVEKIRKVREQAKQSYKDITKRLEEQGKQIETTTTNILFHHSMIEDILENTQTLSNENKDLIRGVFEEEMMTEYLTQDERQINFLTESRDLVMNERNTTSMSDKESCVIHKEVKYKDYKIITKHQVHQLEEWTEKRILNILFDSYKDDWNIDTSVFDERIINKEHIIIIIEDKKGNQFGGYVNSKIDKYDKIYDSQSFLFSLESNGRMKGMKKFDIEIPQNAFYLFNQSDDNLFSFGYGLFDLVVYKENDKTKSYCNQRSFSYEGVSNALCGKQHPNNFTPKRIIVIQMK</sequence>
<dbReference type="EMBL" id="BAAFRS010000062">
    <property type="protein sequence ID" value="GAB1221000.1"/>
    <property type="molecule type" value="Genomic_DNA"/>
</dbReference>
<organism evidence="3 4">
    <name type="scientific">Entamoeba nuttalli</name>
    <dbReference type="NCBI Taxonomy" id="412467"/>
    <lineage>
        <taxon>Eukaryota</taxon>
        <taxon>Amoebozoa</taxon>
        <taxon>Evosea</taxon>
        <taxon>Archamoebae</taxon>
        <taxon>Mastigamoebida</taxon>
        <taxon>Entamoebidae</taxon>
        <taxon>Entamoeba</taxon>
    </lineage>
</organism>
<dbReference type="Proteomes" id="UP001628156">
    <property type="component" value="Unassembled WGS sequence"/>
</dbReference>
<keyword evidence="1" id="KW-0175">Coiled coil</keyword>